<dbReference type="Pfam" id="PF01261">
    <property type="entry name" value="AP_endonuc_2"/>
    <property type="match status" value="1"/>
</dbReference>
<gene>
    <name evidence="2" type="ORF">FYJ39_09430</name>
</gene>
<dbReference type="EMBL" id="VUMD01000007">
    <property type="protein sequence ID" value="MSS36786.1"/>
    <property type="molecule type" value="Genomic_DNA"/>
</dbReference>
<proteinExistence type="predicted"/>
<dbReference type="AlphaFoldDB" id="A0A7X2NLA7"/>
<dbReference type="Proteomes" id="UP000429958">
    <property type="component" value="Unassembled WGS sequence"/>
</dbReference>
<dbReference type="InterPro" id="IPR036237">
    <property type="entry name" value="Xyl_isomerase-like_sf"/>
</dbReference>
<dbReference type="SUPFAM" id="SSF51658">
    <property type="entry name" value="Xylose isomerase-like"/>
    <property type="match status" value="1"/>
</dbReference>
<evidence type="ECO:0000313" key="3">
    <source>
        <dbReference type="Proteomes" id="UP000429958"/>
    </source>
</evidence>
<comment type="caution">
    <text evidence="2">The sequence shown here is derived from an EMBL/GenBank/DDBJ whole genome shotgun (WGS) entry which is preliminary data.</text>
</comment>
<name>A0A7X2NLA7_9CLOT</name>
<dbReference type="PANTHER" id="PTHR12110:SF21">
    <property type="entry name" value="XYLOSE ISOMERASE-LIKE TIM BARREL DOMAIN-CONTAINING PROTEIN"/>
    <property type="match status" value="1"/>
</dbReference>
<dbReference type="InterPro" id="IPR013022">
    <property type="entry name" value="Xyl_isomerase-like_TIM-brl"/>
</dbReference>
<protein>
    <submittedName>
        <fullName evidence="2">Sugar phosphate isomerase/epimerase</fullName>
    </submittedName>
</protein>
<keyword evidence="2" id="KW-0413">Isomerase</keyword>
<reference evidence="2 3" key="1">
    <citation type="submission" date="2019-08" db="EMBL/GenBank/DDBJ databases">
        <title>In-depth cultivation of the pig gut microbiome towards novel bacterial diversity and tailored functional studies.</title>
        <authorList>
            <person name="Wylensek D."/>
            <person name="Hitch T.C.A."/>
            <person name="Clavel T."/>
        </authorList>
    </citation>
    <scope>NUCLEOTIDE SEQUENCE [LARGE SCALE GENOMIC DNA]</scope>
    <source>
        <strain evidence="2 3">WCA-389-WT-23D1</strain>
    </source>
</reference>
<keyword evidence="3" id="KW-1185">Reference proteome</keyword>
<evidence type="ECO:0000259" key="1">
    <source>
        <dbReference type="Pfam" id="PF01261"/>
    </source>
</evidence>
<feature type="domain" description="Xylose isomerase-like TIM barrel" evidence="1">
    <location>
        <begin position="2"/>
        <end position="221"/>
    </location>
</feature>
<organism evidence="2 3">
    <name type="scientific">Clostridium porci</name>
    <dbReference type="NCBI Taxonomy" id="2605778"/>
    <lineage>
        <taxon>Bacteria</taxon>
        <taxon>Bacillati</taxon>
        <taxon>Bacillota</taxon>
        <taxon>Clostridia</taxon>
        <taxon>Eubacteriales</taxon>
        <taxon>Clostridiaceae</taxon>
        <taxon>Clostridium</taxon>
    </lineage>
</organism>
<sequence length="242" mass="27517">MKEIGYTGLEIAPTRVFSLYPYEKLSEAKKWAYNLKNTYGLSISSMQSIWFGRAERLFGTQAERNILIDYTKQAIKFAVAVGCGNLVFGSPKNRNRQIDEAEELAISFFKEIGCYAADHNVILSLEANPPIYQTNYINTTKEAINLAKEVGTDGIRVNLDLGTVIENQECLEDYAADLSWIHHVHISEPNLKRVNCRDIHQELKALLDLGYSGYVSIEMQKGADVNTIFRIMEEVKEVYYEI</sequence>
<dbReference type="PANTHER" id="PTHR12110">
    <property type="entry name" value="HYDROXYPYRUVATE ISOMERASE"/>
    <property type="match status" value="1"/>
</dbReference>
<dbReference type="InterPro" id="IPR050312">
    <property type="entry name" value="IolE/XylAMocC-like"/>
</dbReference>
<dbReference type="Gene3D" id="3.20.20.150">
    <property type="entry name" value="Divalent-metal-dependent TIM barrel enzymes"/>
    <property type="match status" value="1"/>
</dbReference>
<accession>A0A7X2NLA7</accession>
<dbReference type="GO" id="GO:0016853">
    <property type="term" value="F:isomerase activity"/>
    <property type="evidence" value="ECO:0007669"/>
    <property type="project" value="UniProtKB-KW"/>
</dbReference>
<evidence type="ECO:0000313" key="2">
    <source>
        <dbReference type="EMBL" id="MSS36786.1"/>
    </source>
</evidence>